<evidence type="ECO:0000313" key="3">
    <source>
        <dbReference type="EMBL" id="CAD1826090.1"/>
    </source>
</evidence>
<evidence type="ECO:0000256" key="2">
    <source>
        <dbReference type="SAM" id="MobiDB-lite"/>
    </source>
</evidence>
<reference evidence="3" key="1">
    <citation type="submission" date="2020-07" db="EMBL/GenBank/DDBJ databases">
        <authorList>
            <person name="Lin J."/>
        </authorList>
    </citation>
    <scope>NUCLEOTIDE SEQUENCE</scope>
</reference>
<sequence>MYSLLSFQYSKFSFLQSTPASSSVPTSNKRPTETVQVTPPPTSKRRKSVAKRQFRQAEGAPSADTLEDTAEDMPSASIPTTRTEDIPSANIPLEETVVPSSAIEQSHVPTETIDIGQSLGAELVALDQHFYHVDHFKKNIPDIAAPNTEVHREDKELADQELALQKRIFTLKEELAAAESTLAQTSERRLQLRDQLKSKKKEGIRLKEELSQLYKVHPLMKRRRKAAETAQANLIAEWNQLRDLLS</sequence>
<organism evidence="3">
    <name type="scientific">Ananas comosus var. bracteatus</name>
    <name type="common">red pineapple</name>
    <dbReference type="NCBI Taxonomy" id="296719"/>
    <lineage>
        <taxon>Eukaryota</taxon>
        <taxon>Viridiplantae</taxon>
        <taxon>Streptophyta</taxon>
        <taxon>Embryophyta</taxon>
        <taxon>Tracheophyta</taxon>
        <taxon>Spermatophyta</taxon>
        <taxon>Magnoliopsida</taxon>
        <taxon>Liliopsida</taxon>
        <taxon>Poales</taxon>
        <taxon>Bromeliaceae</taxon>
        <taxon>Bromelioideae</taxon>
        <taxon>Ananas</taxon>
    </lineage>
</organism>
<proteinExistence type="predicted"/>
<accession>A0A6V7P5J3</accession>
<feature type="region of interest" description="Disordered" evidence="2">
    <location>
        <begin position="16"/>
        <end position="89"/>
    </location>
</feature>
<feature type="compositionally biased region" description="Basic residues" evidence="2">
    <location>
        <begin position="43"/>
        <end position="54"/>
    </location>
</feature>
<gene>
    <name evidence="3" type="ORF">CB5_LOCUS9301</name>
</gene>
<dbReference type="AlphaFoldDB" id="A0A6V7P5J3"/>
<feature type="coiled-coil region" evidence="1">
    <location>
        <begin position="168"/>
        <end position="202"/>
    </location>
</feature>
<feature type="compositionally biased region" description="Polar residues" evidence="2">
    <location>
        <begin position="16"/>
        <end position="29"/>
    </location>
</feature>
<evidence type="ECO:0000256" key="1">
    <source>
        <dbReference type="SAM" id="Coils"/>
    </source>
</evidence>
<dbReference type="EMBL" id="LR862145">
    <property type="protein sequence ID" value="CAD1826090.1"/>
    <property type="molecule type" value="Genomic_DNA"/>
</dbReference>
<name>A0A6V7P5J3_ANACO</name>
<keyword evidence="1" id="KW-0175">Coiled coil</keyword>
<protein>
    <submittedName>
        <fullName evidence="3">Uncharacterized protein</fullName>
    </submittedName>
</protein>